<protein>
    <submittedName>
        <fullName evidence="1">Uncharacterized protein</fullName>
    </submittedName>
</protein>
<dbReference type="EMBL" id="GBXM01033493">
    <property type="protein sequence ID" value="JAH75084.1"/>
    <property type="molecule type" value="Transcribed_RNA"/>
</dbReference>
<proteinExistence type="predicted"/>
<organism evidence="1">
    <name type="scientific">Anguilla anguilla</name>
    <name type="common">European freshwater eel</name>
    <name type="synonym">Muraena anguilla</name>
    <dbReference type="NCBI Taxonomy" id="7936"/>
    <lineage>
        <taxon>Eukaryota</taxon>
        <taxon>Metazoa</taxon>
        <taxon>Chordata</taxon>
        <taxon>Craniata</taxon>
        <taxon>Vertebrata</taxon>
        <taxon>Euteleostomi</taxon>
        <taxon>Actinopterygii</taxon>
        <taxon>Neopterygii</taxon>
        <taxon>Teleostei</taxon>
        <taxon>Anguilliformes</taxon>
        <taxon>Anguillidae</taxon>
        <taxon>Anguilla</taxon>
    </lineage>
</organism>
<name>A0A0E9VAF0_ANGAN</name>
<reference evidence="1" key="2">
    <citation type="journal article" date="2015" name="Fish Shellfish Immunol.">
        <title>Early steps in the European eel (Anguilla anguilla)-Vibrio vulnificus interaction in the gills: Role of the RtxA13 toxin.</title>
        <authorList>
            <person name="Callol A."/>
            <person name="Pajuelo D."/>
            <person name="Ebbesson L."/>
            <person name="Teles M."/>
            <person name="MacKenzie S."/>
            <person name="Amaro C."/>
        </authorList>
    </citation>
    <scope>NUCLEOTIDE SEQUENCE</scope>
</reference>
<dbReference type="AlphaFoldDB" id="A0A0E9VAF0"/>
<sequence length="23" mass="2856">MSLFLSYPTSSCRYFRAWENRKL</sequence>
<accession>A0A0E9VAF0</accession>
<reference evidence="1" key="1">
    <citation type="submission" date="2014-11" db="EMBL/GenBank/DDBJ databases">
        <authorList>
            <person name="Amaro Gonzalez C."/>
        </authorList>
    </citation>
    <scope>NUCLEOTIDE SEQUENCE</scope>
</reference>
<evidence type="ECO:0000313" key="1">
    <source>
        <dbReference type="EMBL" id="JAH75084.1"/>
    </source>
</evidence>